<dbReference type="OrthoDB" id="62120at2759"/>
<dbReference type="Gene3D" id="3.20.20.80">
    <property type="entry name" value="Glycosidases"/>
    <property type="match status" value="1"/>
</dbReference>
<evidence type="ECO:0000256" key="3">
    <source>
        <dbReference type="ARBA" id="ARBA00023295"/>
    </source>
</evidence>
<evidence type="ECO:0000256" key="2">
    <source>
        <dbReference type="ARBA" id="ARBA00022801"/>
    </source>
</evidence>
<dbReference type="GO" id="GO:0000272">
    <property type="term" value="P:polysaccharide catabolic process"/>
    <property type="evidence" value="ECO:0007669"/>
    <property type="project" value="InterPro"/>
</dbReference>
<dbReference type="Gene3D" id="2.80.10.50">
    <property type="match status" value="1"/>
</dbReference>
<keyword evidence="5" id="KW-1133">Transmembrane helix</keyword>
<keyword evidence="3 4" id="KW-0326">Glycosidase</keyword>
<dbReference type="GO" id="GO:0004553">
    <property type="term" value="F:hydrolase activity, hydrolyzing O-glycosyl compounds"/>
    <property type="evidence" value="ECO:0007669"/>
    <property type="project" value="InterPro"/>
</dbReference>
<reference evidence="8" key="1">
    <citation type="submission" date="2022-04" db="EMBL/GenBank/DDBJ databases">
        <title>Carnegiea gigantea Genome sequencing and assembly v2.</title>
        <authorList>
            <person name="Copetti D."/>
            <person name="Sanderson M.J."/>
            <person name="Burquez A."/>
            <person name="Wojciechowski M.F."/>
        </authorList>
    </citation>
    <scope>NUCLEOTIDE SEQUENCE</scope>
    <source>
        <strain evidence="8">SGP5-SGP5p</strain>
        <tissue evidence="8">Aerial part</tissue>
    </source>
</reference>
<keyword evidence="5" id="KW-0812">Transmembrane</keyword>
<evidence type="ECO:0000256" key="5">
    <source>
        <dbReference type="SAM" id="Phobius"/>
    </source>
</evidence>
<evidence type="ECO:0000313" key="8">
    <source>
        <dbReference type="EMBL" id="KAJ8430421.1"/>
    </source>
</evidence>
<dbReference type="GO" id="GO:0005737">
    <property type="term" value="C:cytoplasm"/>
    <property type="evidence" value="ECO:0007669"/>
    <property type="project" value="TreeGrafter"/>
</dbReference>
<evidence type="ECO:0000313" key="9">
    <source>
        <dbReference type="Proteomes" id="UP001153076"/>
    </source>
</evidence>
<dbReference type="GO" id="GO:0015629">
    <property type="term" value="C:actin cytoskeleton"/>
    <property type="evidence" value="ECO:0007669"/>
    <property type="project" value="TreeGrafter"/>
</dbReference>
<keyword evidence="2 4" id="KW-0378">Hydrolase</keyword>
<accession>A0A9Q1JSM5</accession>
<dbReference type="PANTHER" id="PTHR10551:SF14">
    <property type="entry name" value="CELLULASE CONTAINING PROTEIN, EXPRESSED"/>
    <property type="match status" value="1"/>
</dbReference>
<dbReference type="InterPro" id="IPR001547">
    <property type="entry name" value="Glyco_hydro_5"/>
</dbReference>
<dbReference type="FunFam" id="3.20.20.80:FF:000067">
    <property type="entry name" value="Glucan 1,3-beta-glucosidase A"/>
    <property type="match status" value="1"/>
</dbReference>
<dbReference type="PANTHER" id="PTHR10551">
    <property type="entry name" value="FASCIN"/>
    <property type="match status" value="1"/>
</dbReference>
<keyword evidence="9" id="KW-1185">Reference proteome</keyword>
<dbReference type="GO" id="GO:0007163">
    <property type="term" value="P:establishment or maintenance of cell polarity"/>
    <property type="evidence" value="ECO:0007669"/>
    <property type="project" value="TreeGrafter"/>
</dbReference>
<dbReference type="GO" id="GO:0051015">
    <property type="term" value="F:actin filament binding"/>
    <property type="evidence" value="ECO:0007669"/>
    <property type="project" value="InterPro"/>
</dbReference>
<evidence type="ECO:0008006" key="10">
    <source>
        <dbReference type="Google" id="ProtNLM"/>
    </source>
</evidence>
<evidence type="ECO:0000256" key="1">
    <source>
        <dbReference type="ARBA" id="ARBA00005641"/>
    </source>
</evidence>
<evidence type="ECO:0000256" key="4">
    <source>
        <dbReference type="RuleBase" id="RU361153"/>
    </source>
</evidence>
<gene>
    <name evidence="8" type="ORF">Cgig2_025848</name>
</gene>
<comment type="similarity">
    <text evidence="1 4">Belongs to the glycosyl hydrolase 5 (cellulase A) family.</text>
</comment>
<organism evidence="8 9">
    <name type="scientific">Carnegiea gigantea</name>
    <dbReference type="NCBI Taxonomy" id="171969"/>
    <lineage>
        <taxon>Eukaryota</taxon>
        <taxon>Viridiplantae</taxon>
        <taxon>Streptophyta</taxon>
        <taxon>Embryophyta</taxon>
        <taxon>Tracheophyta</taxon>
        <taxon>Spermatophyta</taxon>
        <taxon>Magnoliopsida</taxon>
        <taxon>eudicotyledons</taxon>
        <taxon>Gunneridae</taxon>
        <taxon>Pentapetalae</taxon>
        <taxon>Caryophyllales</taxon>
        <taxon>Cactineae</taxon>
        <taxon>Cactaceae</taxon>
        <taxon>Cactoideae</taxon>
        <taxon>Echinocereeae</taxon>
        <taxon>Carnegiea</taxon>
    </lineage>
</organism>
<comment type="caution">
    <text evidence="8">The sequence shown here is derived from an EMBL/GenBank/DDBJ whole genome shotgun (WGS) entry which is preliminary data.</text>
</comment>
<protein>
    <recommendedName>
        <fullName evidence="10">Mannan endo-1,4-beta-mannosidase</fullName>
    </recommendedName>
</protein>
<evidence type="ECO:0000259" key="7">
    <source>
        <dbReference type="Pfam" id="PF25490"/>
    </source>
</evidence>
<dbReference type="InterPro" id="IPR057232">
    <property type="entry name" value="DUF7910"/>
</dbReference>
<feature type="domain" description="Glycoside hydrolase family 5" evidence="6">
    <location>
        <begin position="333"/>
        <end position="604"/>
    </location>
</feature>
<feature type="domain" description="DUF7910" evidence="7">
    <location>
        <begin position="88"/>
        <end position="228"/>
    </location>
</feature>
<dbReference type="Pfam" id="PF00150">
    <property type="entry name" value="Cellulase"/>
    <property type="match status" value="1"/>
</dbReference>
<dbReference type="SUPFAM" id="SSF50405">
    <property type="entry name" value="Actin-crosslinking proteins"/>
    <property type="match status" value="1"/>
</dbReference>
<evidence type="ECO:0000259" key="6">
    <source>
        <dbReference type="Pfam" id="PF00150"/>
    </source>
</evidence>
<dbReference type="AlphaFoldDB" id="A0A9Q1JSM5"/>
<dbReference type="CDD" id="cd00257">
    <property type="entry name" value="beta-trefoil_FSCN-like"/>
    <property type="match status" value="1"/>
</dbReference>
<name>A0A9Q1JSM5_9CARY</name>
<dbReference type="InterPro" id="IPR008999">
    <property type="entry name" value="Actin-crosslinking"/>
</dbReference>
<sequence>MRKVGANSINISPLYPFSLFLVICCIQIWALAPACEASNGVGINTVRLNRNRKLAATTPPFKVKAVNLGGWLVTEGWIKPSLFDGIPNKDLLDGTQIQLKSVTIGKYVSAENGGGTILVANRTAASGWETFKLWRIDESTFNFKVFSNQFVGVQTNAGDSSVVAVASAPGNSENFHIVRKDDNTSRVRIQAPDGRFLQAKTEDLVTADYAGDGGWGDDNPSIFIMTIVGTLQGEYQVTNGYGPEKAPQVMRIAKCKALANKTLAAHPNANPKENVEENSFARHSAILHYSPRSEKLLLKVTFIRSKVDARHPTLVTDAPKIFARIFFMETNKQFQDHWSTFIVEDDFKFISENGLNAVRIPVGWWIASDPNPPKPFVGGSLEALDNAFSWAQKYDIQVIIDLHAAPGSQNGNEHSGTRDGSLEWGKTDDTIQQSVAVIDFLAARYANNPKLYAMELLNEPQSWGVSLDTVTKYYQLGYNAVRKYSSSAYVVMSNRLGGSVDPMELFSLTNGLQATVVDVHYYNLFSDIFNSMSVQQNIDFINNNRTSDLSYITTSNGPLTFVGEWVAEWKIGGATKEDYQNFAHAQLQVYGQASFGWAYWTLKNVDNHWSMQWMIQNGYINLTN</sequence>
<dbReference type="SUPFAM" id="SSF51445">
    <property type="entry name" value="(Trans)glycosidases"/>
    <property type="match status" value="2"/>
</dbReference>
<dbReference type="InterPro" id="IPR010431">
    <property type="entry name" value="Fascin"/>
</dbReference>
<dbReference type="FunFam" id="2.80.10.50:FF:000056">
    <property type="entry name" value="Glucan 1,3-beta-glucosidase A"/>
    <property type="match status" value="1"/>
</dbReference>
<keyword evidence="5" id="KW-0472">Membrane</keyword>
<dbReference type="EMBL" id="JAKOGI010000795">
    <property type="protein sequence ID" value="KAJ8430421.1"/>
    <property type="molecule type" value="Genomic_DNA"/>
</dbReference>
<dbReference type="Proteomes" id="UP001153076">
    <property type="component" value="Unassembled WGS sequence"/>
</dbReference>
<dbReference type="InterPro" id="IPR017853">
    <property type="entry name" value="GH"/>
</dbReference>
<dbReference type="GO" id="GO:0051017">
    <property type="term" value="P:actin filament bundle assembly"/>
    <property type="evidence" value="ECO:0007669"/>
    <property type="project" value="TreeGrafter"/>
</dbReference>
<feature type="transmembrane region" description="Helical" evidence="5">
    <location>
        <begin position="12"/>
        <end position="32"/>
    </location>
</feature>
<dbReference type="GO" id="GO:0016477">
    <property type="term" value="P:cell migration"/>
    <property type="evidence" value="ECO:0007669"/>
    <property type="project" value="TreeGrafter"/>
</dbReference>
<proteinExistence type="inferred from homology"/>
<dbReference type="Pfam" id="PF25490">
    <property type="entry name" value="DUF7910"/>
    <property type="match status" value="1"/>
</dbReference>